<accession>A0A2M6WFU9</accession>
<evidence type="ECO:0000256" key="1">
    <source>
        <dbReference type="PIRSR" id="PIRSR601310-1"/>
    </source>
</evidence>
<sequence length="135" mass="14465">MNNCLFCKIANKEIPAHIIYEDGDTIGILDITPRAPGHTMVIPKVHGATILEVQDATIVSLFGAVKKVTALLQKALAPDGFTIGINHGRASGQAVDHLHIHVIPRWLTDGGGSVHSVVNNPPQESLDAIKEKILK</sequence>
<dbReference type="GO" id="GO:0003824">
    <property type="term" value="F:catalytic activity"/>
    <property type="evidence" value="ECO:0007669"/>
    <property type="project" value="InterPro"/>
</dbReference>
<dbReference type="EMBL" id="PFBE01000028">
    <property type="protein sequence ID" value="PIT91673.1"/>
    <property type="molecule type" value="Genomic_DNA"/>
</dbReference>
<dbReference type="InterPro" id="IPR011146">
    <property type="entry name" value="HIT-like"/>
</dbReference>
<reference evidence="6" key="1">
    <citation type="submission" date="2017-09" db="EMBL/GenBank/DDBJ databases">
        <title>Depth-based differentiation of microbial function through sediment-hosted aquifers and enrichment of novel symbionts in the deep terrestrial subsurface.</title>
        <authorList>
            <person name="Probst A.J."/>
            <person name="Ladd B."/>
            <person name="Jarett J.K."/>
            <person name="Geller-Mcgrath D.E."/>
            <person name="Sieber C.M.K."/>
            <person name="Emerson J.B."/>
            <person name="Anantharaman K."/>
            <person name="Thomas B.C."/>
            <person name="Malmstrom R."/>
            <person name="Stieglmeier M."/>
            <person name="Klingl A."/>
            <person name="Woyke T."/>
            <person name="Ryan C.M."/>
            <person name="Banfield J.F."/>
        </authorList>
    </citation>
    <scope>NUCLEOTIDE SEQUENCE [LARGE SCALE GENOMIC DNA]</scope>
</reference>
<dbReference type="InterPro" id="IPR036265">
    <property type="entry name" value="HIT-like_sf"/>
</dbReference>
<dbReference type="Proteomes" id="UP000229530">
    <property type="component" value="Unassembled WGS sequence"/>
</dbReference>
<dbReference type="PANTHER" id="PTHR46648">
    <property type="entry name" value="HIT FAMILY PROTEIN 1"/>
    <property type="match status" value="1"/>
</dbReference>
<comment type="caution">
    <text evidence="5">The sequence shown here is derived from an EMBL/GenBank/DDBJ whole genome shotgun (WGS) entry which is preliminary data.</text>
</comment>
<dbReference type="Gene3D" id="3.30.428.10">
    <property type="entry name" value="HIT-like"/>
    <property type="match status" value="1"/>
</dbReference>
<evidence type="ECO:0000256" key="2">
    <source>
        <dbReference type="PIRSR" id="PIRSR601310-3"/>
    </source>
</evidence>
<dbReference type="SUPFAM" id="SSF54197">
    <property type="entry name" value="HIT-like"/>
    <property type="match status" value="1"/>
</dbReference>
<dbReference type="Pfam" id="PF01230">
    <property type="entry name" value="HIT"/>
    <property type="match status" value="1"/>
</dbReference>
<dbReference type="PRINTS" id="PR00332">
    <property type="entry name" value="HISTRIAD"/>
</dbReference>
<gene>
    <name evidence="5" type="ORF">COU12_01855</name>
</gene>
<dbReference type="PANTHER" id="PTHR46648:SF1">
    <property type="entry name" value="ADENOSINE 5'-MONOPHOSPHORAMIDASE HNT1"/>
    <property type="match status" value="1"/>
</dbReference>
<evidence type="ECO:0000256" key="3">
    <source>
        <dbReference type="PROSITE-ProRule" id="PRU00464"/>
    </source>
</evidence>
<dbReference type="InterPro" id="IPR001310">
    <property type="entry name" value="Histidine_triad_HIT"/>
</dbReference>
<feature type="active site" description="Tele-AMP-histidine intermediate" evidence="1">
    <location>
        <position position="99"/>
    </location>
</feature>
<dbReference type="PROSITE" id="PS00892">
    <property type="entry name" value="HIT_1"/>
    <property type="match status" value="1"/>
</dbReference>
<dbReference type="GO" id="GO:0009117">
    <property type="term" value="P:nucleotide metabolic process"/>
    <property type="evidence" value="ECO:0007669"/>
    <property type="project" value="TreeGrafter"/>
</dbReference>
<dbReference type="InterPro" id="IPR019808">
    <property type="entry name" value="Histidine_triad_CS"/>
</dbReference>
<feature type="non-terminal residue" evidence="5">
    <location>
        <position position="135"/>
    </location>
</feature>
<protein>
    <submittedName>
        <fullName evidence="5">HIT family protein</fullName>
    </submittedName>
</protein>
<proteinExistence type="predicted"/>
<name>A0A2M6WFU9_9BACT</name>
<feature type="domain" description="HIT" evidence="4">
    <location>
        <begin position="5"/>
        <end position="112"/>
    </location>
</feature>
<evidence type="ECO:0000313" key="5">
    <source>
        <dbReference type="EMBL" id="PIT91673.1"/>
    </source>
</evidence>
<organism evidence="5 6">
    <name type="scientific">Candidatus Jorgensenbacteria bacterium CG10_big_fil_rev_8_21_14_0_10_54_38</name>
    <dbReference type="NCBI Taxonomy" id="1974593"/>
    <lineage>
        <taxon>Bacteria</taxon>
        <taxon>Candidatus Joergenseniibacteriota</taxon>
    </lineage>
</organism>
<dbReference type="PROSITE" id="PS51084">
    <property type="entry name" value="HIT_2"/>
    <property type="match status" value="1"/>
</dbReference>
<dbReference type="AlphaFoldDB" id="A0A2M6WFU9"/>
<evidence type="ECO:0000313" key="6">
    <source>
        <dbReference type="Proteomes" id="UP000229530"/>
    </source>
</evidence>
<evidence type="ECO:0000259" key="4">
    <source>
        <dbReference type="PROSITE" id="PS51084"/>
    </source>
</evidence>
<feature type="short sequence motif" description="Histidine triad motif" evidence="2 3">
    <location>
        <begin position="97"/>
        <end position="101"/>
    </location>
</feature>